<dbReference type="SUPFAM" id="SSF53850">
    <property type="entry name" value="Periplasmic binding protein-like II"/>
    <property type="match status" value="1"/>
</dbReference>
<dbReference type="RefSeq" id="WP_077836127.1">
    <property type="nucleotide sequence ID" value="NZ_CP096983.1"/>
</dbReference>
<evidence type="ECO:0000313" key="5">
    <source>
        <dbReference type="EMBL" id="URZ09376.1"/>
    </source>
</evidence>
<keyword evidence="6" id="KW-1185">Reference proteome</keyword>
<dbReference type="PANTHER" id="PTHR30290">
    <property type="entry name" value="PERIPLASMIC BINDING COMPONENT OF ABC TRANSPORTER"/>
    <property type="match status" value="1"/>
</dbReference>
<keyword evidence="4" id="KW-0732">Signal</keyword>
<evidence type="ECO:0000256" key="3">
    <source>
        <dbReference type="ARBA" id="ARBA00022448"/>
    </source>
</evidence>
<dbReference type="PANTHER" id="PTHR30290:SF10">
    <property type="entry name" value="PERIPLASMIC OLIGOPEPTIDE-BINDING PROTEIN-RELATED"/>
    <property type="match status" value="1"/>
</dbReference>
<dbReference type="AlphaFoldDB" id="A0A1S8L691"/>
<dbReference type="GO" id="GO:1904680">
    <property type="term" value="F:peptide transmembrane transporter activity"/>
    <property type="evidence" value="ECO:0007669"/>
    <property type="project" value="TreeGrafter"/>
</dbReference>
<dbReference type="GO" id="GO:0030288">
    <property type="term" value="C:outer membrane-bounded periplasmic space"/>
    <property type="evidence" value="ECO:0007669"/>
    <property type="project" value="UniProtKB-ARBA"/>
</dbReference>
<dbReference type="KEGG" id="crw:CROST_000470"/>
<gene>
    <name evidence="5" type="primary">oppA_2</name>
    <name evidence="5" type="ORF">CROST_000470</name>
</gene>
<dbReference type="PIRSF" id="PIRSF002741">
    <property type="entry name" value="MppA"/>
    <property type="match status" value="1"/>
</dbReference>
<evidence type="ECO:0000256" key="4">
    <source>
        <dbReference type="ARBA" id="ARBA00022729"/>
    </source>
</evidence>
<dbReference type="PROSITE" id="PS01040">
    <property type="entry name" value="SBP_BACTERIAL_5"/>
    <property type="match status" value="1"/>
</dbReference>
<keyword evidence="3" id="KW-0813">Transport</keyword>
<dbReference type="EMBL" id="CP096983">
    <property type="protein sequence ID" value="URZ09376.1"/>
    <property type="molecule type" value="Genomic_DNA"/>
</dbReference>
<proteinExistence type="inferred from homology"/>
<evidence type="ECO:0000256" key="2">
    <source>
        <dbReference type="ARBA" id="ARBA00005695"/>
    </source>
</evidence>
<dbReference type="Gene3D" id="3.40.190.10">
    <property type="entry name" value="Periplasmic binding protein-like II"/>
    <property type="match status" value="1"/>
</dbReference>
<dbReference type="InterPro" id="IPR030678">
    <property type="entry name" value="Peptide/Ni-bd"/>
</dbReference>
<dbReference type="Proteomes" id="UP000190951">
    <property type="component" value="Chromosome"/>
</dbReference>
<dbReference type="FunFam" id="3.90.76.10:FF:000001">
    <property type="entry name" value="Oligopeptide ABC transporter substrate-binding protein"/>
    <property type="match status" value="1"/>
</dbReference>
<dbReference type="CDD" id="cd08504">
    <property type="entry name" value="PBP2_OppA"/>
    <property type="match status" value="1"/>
</dbReference>
<dbReference type="InterPro" id="IPR000914">
    <property type="entry name" value="SBP_5_dom"/>
</dbReference>
<dbReference type="InterPro" id="IPR039424">
    <property type="entry name" value="SBP_5"/>
</dbReference>
<evidence type="ECO:0000313" key="6">
    <source>
        <dbReference type="Proteomes" id="UP000190951"/>
    </source>
</evidence>
<organism evidence="5 6">
    <name type="scientific">Clostridium felsineum</name>
    <dbReference type="NCBI Taxonomy" id="36839"/>
    <lineage>
        <taxon>Bacteria</taxon>
        <taxon>Bacillati</taxon>
        <taxon>Bacillota</taxon>
        <taxon>Clostridia</taxon>
        <taxon>Eubacteriales</taxon>
        <taxon>Clostridiaceae</taxon>
        <taxon>Clostridium</taxon>
    </lineage>
</organism>
<dbReference type="Pfam" id="PF00496">
    <property type="entry name" value="SBP_bac_5"/>
    <property type="match status" value="1"/>
</dbReference>
<name>A0A1S8L691_9CLOT</name>
<dbReference type="GO" id="GO:0015833">
    <property type="term" value="P:peptide transport"/>
    <property type="evidence" value="ECO:0007669"/>
    <property type="project" value="TreeGrafter"/>
</dbReference>
<dbReference type="PROSITE" id="PS51257">
    <property type="entry name" value="PROKAR_LIPOPROTEIN"/>
    <property type="match status" value="1"/>
</dbReference>
<comment type="similarity">
    <text evidence="2">Belongs to the bacterial solute-binding protein 5 family.</text>
</comment>
<comment type="subcellular location">
    <subcellularLocation>
        <location evidence="1">Cell membrane</location>
        <topology evidence="1">Lipid-anchor</topology>
    </subcellularLocation>
</comment>
<dbReference type="Gene3D" id="3.10.105.10">
    <property type="entry name" value="Dipeptide-binding Protein, Domain 3"/>
    <property type="match status" value="1"/>
</dbReference>
<evidence type="ECO:0000256" key="1">
    <source>
        <dbReference type="ARBA" id="ARBA00004193"/>
    </source>
</evidence>
<accession>A0A1S8L691</accession>
<dbReference type="STRING" id="84029.CROST_22490"/>
<dbReference type="InterPro" id="IPR023765">
    <property type="entry name" value="SBP_5_CS"/>
</dbReference>
<protein>
    <submittedName>
        <fullName evidence="5">Oligopeptide-binding protein OppA</fullName>
    </submittedName>
</protein>
<dbReference type="Gene3D" id="3.90.76.10">
    <property type="entry name" value="Dipeptide-binding Protein, Domain 1"/>
    <property type="match status" value="1"/>
</dbReference>
<sequence length="551" mass="61499">MLNRKLTKLGAILVSALLISSVLVGCGGNSGESSSTEQKVSYNLGADPQTIDPGLNNSVEGGTVVSNAFEGLVDIDKNEKVIPGVASSWDISADKLTYTFHLRKNAKWSDGKPVKAKDFEFAWKRALAPETASDYAYQLYYLKNGEDYNEGKASKDSVGVKAVDDYTLKVELAAPTPYFLSLTAFPTYMPLREEIVTKDNKGWAAKKENYISNGPFYMTDWKLKSTMTFKKNPNYWNKSTVKLDTITYYMLAQESSATAAYTSGQIDINDNNLVPSVQKQDLIKKGEAKVYPYYGTYFYDINVGDKDSSNGAEITKALKNPKVREALTLAIDRESIVKNITKGGEKPATSFVPSSIKLSDGKAFKNKEYYSAKGDVKKAKALLAEAGYPDGKGFPTIQIMYNEGSNNQDVTQALQDMYKKNLNINVTLQSVERKVQLDNLTKQQYQICRASWIADYNDPMTFMDMYVTGGGNNNPGYSNSEYDALIKDAKSTPDTTKRIDDMHKAEDILMRDLPIIPVYEYTNVVEIKSYVKDFHKSPLGFVYFNNTYIKK</sequence>
<reference evidence="5 6" key="1">
    <citation type="submission" date="2022-04" db="EMBL/GenBank/DDBJ databases">
        <title>Genome sequence of C. roseum typestrain.</title>
        <authorList>
            <person name="Poehlein A."/>
            <person name="Schoch T."/>
            <person name="Duerre P."/>
            <person name="Daniel R."/>
        </authorList>
    </citation>
    <scope>NUCLEOTIDE SEQUENCE [LARGE SCALE GENOMIC DNA]</scope>
    <source>
        <strain evidence="5 6">DSM 7320</strain>
    </source>
</reference>
<dbReference type="FunFam" id="3.10.105.10:FF:000001">
    <property type="entry name" value="Oligopeptide ABC transporter, oligopeptide-binding protein"/>
    <property type="match status" value="1"/>
</dbReference>
<dbReference type="GO" id="GO:0043190">
    <property type="term" value="C:ATP-binding cassette (ABC) transporter complex"/>
    <property type="evidence" value="ECO:0007669"/>
    <property type="project" value="InterPro"/>
</dbReference>